<accession>A0ABV2TBK4</accession>
<protein>
    <submittedName>
        <fullName evidence="7">RNA polymerase sigma-70 factor</fullName>
    </submittedName>
</protein>
<keyword evidence="3" id="KW-0731">Sigma factor</keyword>
<dbReference type="Proteomes" id="UP001549749">
    <property type="component" value="Unassembled WGS sequence"/>
</dbReference>
<dbReference type="EMBL" id="JBEXAC010000002">
    <property type="protein sequence ID" value="MET7000413.1"/>
    <property type="molecule type" value="Genomic_DNA"/>
</dbReference>
<comment type="caution">
    <text evidence="7">The sequence shown here is derived from an EMBL/GenBank/DDBJ whole genome shotgun (WGS) entry which is preliminary data.</text>
</comment>
<evidence type="ECO:0000313" key="8">
    <source>
        <dbReference type="Proteomes" id="UP001549749"/>
    </source>
</evidence>
<evidence type="ECO:0000256" key="1">
    <source>
        <dbReference type="ARBA" id="ARBA00010641"/>
    </source>
</evidence>
<dbReference type="Gene3D" id="1.10.1740.10">
    <property type="match status" value="1"/>
</dbReference>
<dbReference type="NCBIfam" id="TIGR02985">
    <property type="entry name" value="Sig70_bacteroi1"/>
    <property type="match status" value="1"/>
</dbReference>
<sequence>MASLDSYNEHALLEEISGGSEKAMKELFSIYHARLFHYIAGFIKSDQVAEELVMDVFMKLWVGREMITQIRDLDAFLFRIAHNKSVDFLRAAARDQRLKTLLCHRLETAEEVPADSGLLLLEYEQKIREAIALLPPKRREVYLLSREEELSHEQIAQRLQISRSTVNNHIGEAQRFVRHYLSQHADLAVLLVLFKIV</sequence>
<organism evidence="7 8">
    <name type="scientific">Chitinophaga defluvii</name>
    <dbReference type="NCBI Taxonomy" id="3163343"/>
    <lineage>
        <taxon>Bacteria</taxon>
        <taxon>Pseudomonadati</taxon>
        <taxon>Bacteroidota</taxon>
        <taxon>Chitinophagia</taxon>
        <taxon>Chitinophagales</taxon>
        <taxon>Chitinophagaceae</taxon>
        <taxon>Chitinophaga</taxon>
    </lineage>
</organism>
<dbReference type="InterPro" id="IPR014327">
    <property type="entry name" value="RNA_pol_sigma70_bacteroid"/>
</dbReference>
<dbReference type="NCBIfam" id="TIGR02937">
    <property type="entry name" value="sigma70-ECF"/>
    <property type="match status" value="1"/>
</dbReference>
<proteinExistence type="inferred from homology"/>
<keyword evidence="4" id="KW-0804">Transcription</keyword>
<keyword evidence="8" id="KW-1185">Reference proteome</keyword>
<evidence type="ECO:0000256" key="4">
    <source>
        <dbReference type="ARBA" id="ARBA00023163"/>
    </source>
</evidence>
<dbReference type="SUPFAM" id="SSF88946">
    <property type="entry name" value="Sigma2 domain of RNA polymerase sigma factors"/>
    <property type="match status" value="1"/>
</dbReference>
<dbReference type="InterPro" id="IPR036388">
    <property type="entry name" value="WH-like_DNA-bd_sf"/>
</dbReference>
<feature type="domain" description="RNA polymerase sigma factor 70 region 4 type 2" evidence="6">
    <location>
        <begin position="125"/>
        <end position="171"/>
    </location>
</feature>
<dbReference type="RefSeq" id="WP_354662972.1">
    <property type="nucleotide sequence ID" value="NZ_JBEXAC010000002.1"/>
</dbReference>
<dbReference type="CDD" id="cd06171">
    <property type="entry name" value="Sigma70_r4"/>
    <property type="match status" value="1"/>
</dbReference>
<dbReference type="PANTHER" id="PTHR43133">
    <property type="entry name" value="RNA POLYMERASE ECF-TYPE SIGMA FACTO"/>
    <property type="match status" value="1"/>
</dbReference>
<gene>
    <name evidence="7" type="ORF">ABR189_23680</name>
</gene>
<comment type="similarity">
    <text evidence="1">Belongs to the sigma-70 factor family. ECF subfamily.</text>
</comment>
<reference evidence="7 8" key="1">
    <citation type="submission" date="2024-06" db="EMBL/GenBank/DDBJ databases">
        <title>Chitinophaga defluvii sp. nov., isolated from municipal sewage.</title>
        <authorList>
            <person name="Zhang L."/>
        </authorList>
    </citation>
    <scope>NUCLEOTIDE SEQUENCE [LARGE SCALE GENOMIC DNA]</scope>
    <source>
        <strain evidence="7 8">H8</strain>
    </source>
</reference>
<name>A0ABV2TBK4_9BACT</name>
<dbReference type="SUPFAM" id="SSF88659">
    <property type="entry name" value="Sigma3 and sigma4 domains of RNA polymerase sigma factors"/>
    <property type="match status" value="1"/>
</dbReference>
<dbReference type="InterPro" id="IPR014284">
    <property type="entry name" value="RNA_pol_sigma-70_dom"/>
</dbReference>
<evidence type="ECO:0000313" key="7">
    <source>
        <dbReference type="EMBL" id="MET7000413.1"/>
    </source>
</evidence>
<dbReference type="InterPro" id="IPR013249">
    <property type="entry name" value="RNA_pol_sigma70_r4_t2"/>
</dbReference>
<dbReference type="Gene3D" id="1.10.10.10">
    <property type="entry name" value="Winged helix-like DNA-binding domain superfamily/Winged helix DNA-binding domain"/>
    <property type="match status" value="1"/>
</dbReference>
<keyword evidence="2" id="KW-0805">Transcription regulation</keyword>
<dbReference type="PANTHER" id="PTHR43133:SF46">
    <property type="entry name" value="RNA POLYMERASE SIGMA-70 FACTOR ECF SUBFAMILY"/>
    <property type="match status" value="1"/>
</dbReference>
<dbReference type="InterPro" id="IPR039425">
    <property type="entry name" value="RNA_pol_sigma-70-like"/>
</dbReference>
<dbReference type="InterPro" id="IPR007627">
    <property type="entry name" value="RNA_pol_sigma70_r2"/>
</dbReference>
<dbReference type="InterPro" id="IPR013324">
    <property type="entry name" value="RNA_pol_sigma_r3/r4-like"/>
</dbReference>
<evidence type="ECO:0000256" key="2">
    <source>
        <dbReference type="ARBA" id="ARBA00023015"/>
    </source>
</evidence>
<dbReference type="Pfam" id="PF04542">
    <property type="entry name" value="Sigma70_r2"/>
    <property type="match status" value="1"/>
</dbReference>
<dbReference type="InterPro" id="IPR013325">
    <property type="entry name" value="RNA_pol_sigma_r2"/>
</dbReference>
<evidence type="ECO:0000259" key="5">
    <source>
        <dbReference type="Pfam" id="PF04542"/>
    </source>
</evidence>
<evidence type="ECO:0000259" key="6">
    <source>
        <dbReference type="Pfam" id="PF08281"/>
    </source>
</evidence>
<feature type="domain" description="RNA polymerase sigma-70 region 2" evidence="5">
    <location>
        <begin position="27"/>
        <end position="94"/>
    </location>
</feature>
<dbReference type="Pfam" id="PF08281">
    <property type="entry name" value="Sigma70_r4_2"/>
    <property type="match status" value="1"/>
</dbReference>
<evidence type="ECO:0000256" key="3">
    <source>
        <dbReference type="ARBA" id="ARBA00023082"/>
    </source>
</evidence>